<reference evidence="2 3" key="1">
    <citation type="submission" date="2019-09" db="EMBL/GenBank/DDBJ databases">
        <title>Genome sequencing of strain KACC 19306.</title>
        <authorList>
            <person name="Heo J."/>
            <person name="Kim S.-J."/>
            <person name="Kim J.-S."/>
            <person name="Hong S.-B."/>
            <person name="Kwon S.-W."/>
        </authorList>
    </citation>
    <scope>NUCLEOTIDE SEQUENCE [LARGE SCALE GENOMIC DNA]</scope>
    <source>
        <strain evidence="2 3">KACC 19306</strain>
    </source>
</reference>
<dbReference type="EMBL" id="CP043505">
    <property type="protein sequence ID" value="QEO14171.1"/>
    <property type="molecule type" value="Genomic_DNA"/>
</dbReference>
<organism evidence="2 3">
    <name type="scientific">Agromyces intestinalis</name>
    <dbReference type="NCBI Taxonomy" id="2592652"/>
    <lineage>
        <taxon>Bacteria</taxon>
        <taxon>Bacillati</taxon>
        <taxon>Actinomycetota</taxon>
        <taxon>Actinomycetes</taxon>
        <taxon>Micrococcales</taxon>
        <taxon>Microbacteriaceae</taxon>
        <taxon>Agromyces</taxon>
    </lineage>
</organism>
<dbReference type="Proteomes" id="UP000324678">
    <property type="component" value="Chromosome"/>
</dbReference>
<gene>
    <name evidence="2" type="ORF">FLP10_06870</name>
</gene>
<dbReference type="GO" id="GO:0016740">
    <property type="term" value="F:transferase activity"/>
    <property type="evidence" value="ECO:0007669"/>
    <property type="project" value="UniProtKB-KW"/>
</dbReference>
<dbReference type="RefSeq" id="WP_149160192.1">
    <property type="nucleotide sequence ID" value="NZ_CP043505.1"/>
</dbReference>
<protein>
    <submittedName>
        <fullName evidence="2">Glycosyltransferase</fullName>
    </submittedName>
</protein>
<dbReference type="CDD" id="cd00761">
    <property type="entry name" value="Glyco_tranf_GTA_type"/>
    <property type="match status" value="1"/>
</dbReference>
<dbReference type="PANTHER" id="PTHR43685:SF2">
    <property type="entry name" value="GLYCOSYLTRANSFERASE 2-LIKE DOMAIN-CONTAINING PROTEIN"/>
    <property type="match status" value="1"/>
</dbReference>
<name>A0A5C1YDJ1_9MICO</name>
<feature type="domain" description="Glycosyltransferase 2-like" evidence="1">
    <location>
        <begin position="15"/>
        <end position="176"/>
    </location>
</feature>
<dbReference type="AlphaFoldDB" id="A0A5C1YDJ1"/>
<dbReference type="Gene3D" id="3.90.550.10">
    <property type="entry name" value="Spore Coat Polysaccharide Biosynthesis Protein SpsA, Chain A"/>
    <property type="match status" value="1"/>
</dbReference>
<evidence type="ECO:0000313" key="2">
    <source>
        <dbReference type="EMBL" id="QEO14171.1"/>
    </source>
</evidence>
<dbReference type="KEGG" id="ail:FLP10_06870"/>
<keyword evidence="2" id="KW-0808">Transferase</keyword>
<dbReference type="Pfam" id="PF00535">
    <property type="entry name" value="Glycos_transf_2"/>
    <property type="match status" value="1"/>
</dbReference>
<evidence type="ECO:0000259" key="1">
    <source>
        <dbReference type="Pfam" id="PF00535"/>
    </source>
</evidence>
<dbReference type="InterPro" id="IPR050834">
    <property type="entry name" value="Glycosyltransf_2"/>
</dbReference>
<proteinExistence type="predicted"/>
<dbReference type="InterPro" id="IPR029044">
    <property type="entry name" value="Nucleotide-diphossugar_trans"/>
</dbReference>
<dbReference type="InterPro" id="IPR001173">
    <property type="entry name" value="Glyco_trans_2-like"/>
</dbReference>
<keyword evidence="3" id="KW-1185">Reference proteome</keyword>
<dbReference type="PANTHER" id="PTHR43685">
    <property type="entry name" value="GLYCOSYLTRANSFERASE"/>
    <property type="match status" value="1"/>
</dbReference>
<dbReference type="SUPFAM" id="SSF53448">
    <property type="entry name" value="Nucleotide-diphospho-sugar transferases"/>
    <property type="match status" value="1"/>
</dbReference>
<accession>A0A5C1YDJ1</accession>
<dbReference type="OrthoDB" id="3171021at2"/>
<sequence length="333" mass="36002">MPRRTPPASEPPRASIVVPVFNGAGYLPDALPRLLAQRHDAFEVVVVDDGSADGSADLVRAAATDDDRLRLIALVENGGVARARQAGVAAARGEYVWFVDADDDWRDDALARLVEAADRDRLDVVVAGARFVYDGGSSQRALPAPTGGPVDGRTAFEALLTGGISGHLWNKLFRRELASALEFTPARVHSDLAMVADALSRAGRVGFLDATIYDYRLRSGSIITSRSSRAASLELIGDAVDRAAARLDPALVDTDAFRYFRTRFLVLSSLKDGVQGPYSPAESRDIVRAMRRRLAASDLAVLARRRDARRLLLALAAKTSLPLYRGLLRAAER</sequence>
<evidence type="ECO:0000313" key="3">
    <source>
        <dbReference type="Proteomes" id="UP000324678"/>
    </source>
</evidence>